<feature type="transmembrane region" description="Helical" evidence="6">
    <location>
        <begin position="206"/>
        <end position="225"/>
    </location>
</feature>
<feature type="transmembrane region" description="Helical" evidence="6">
    <location>
        <begin position="175"/>
        <end position="194"/>
    </location>
</feature>
<dbReference type="InterPro" id="IPR037185">
    <property type="entry name" value="EmrE-like"/>
</dbReference>
<dbReference type="PANTHER" id="PTHR31218">
    <property type="entry name" value="WAT1-RELATED PROTEIN"/>
    <property type="match status" value="1"/>
</dbReference>
<feature type="region of interest" description="Disordered" evidence="7">
    <location>
        <begin position="348"/>
        <end position="388"/>
    </location>
</feature>
<dbReference type="GO" id="GO:0016020">
    <property type="term" value="C:membrane"/>
    <property type="evidence" value="ECO:0007669"/>
    <property type="project" value="UniProtKB-SubCell"/>
</dbReference>
<dbReference type="SUPFAM" id="SSF103481">
    <property type="entry name" value="Multidrug resistance efflux transporter EmrE"/>
    <property type="match status" value="2"/>
</dbReference>
<dbReference type="GO" id="GO:0022857">
    <property type="term" value="F:transmembrane transporter activity"/>
    <property type="evidence" value="ECO:0007669"/>
    <property type="project" value="InterPro"/>
</dbReference>
<comment type="similarity">
    <text evidence="2 6">Belongs to the drug/metabolite transporter (DMT) superfamily. Plant drug/metabolite exporter (P-DME) (TC 2.A.7.4) family.</text>
</comment>
<evidence type="ECO:0000313" key="9">
    <source>
        <dbReference type="EMBL" id="KAK9833756.1"/>
    </source>
</evidence>
<dbReference type="Gene3D" id="1.10.3730.20">
    <property type="match status" value="1"/>
</dbReference>
<feature type="domain" description="EamA" evidence="8">
    <location>
        <begin position="84"/>
        <end position="189"/>
    </location>
</feature>
<feature type="transmembrane region" description="Helical" evidence="6">
    <location>
        <begin position="237"/>
        <end position="257"/>
    </location>
</feature>
<feature type="domain" description="EamA" evidence="8">
    <location>
        <begin position="207"/>
        <end position="339"/>
    </location>
</feature>
<keyword evidence="10" id="KW-1185">Reference proteome</keyword>
<keyword evidence="4 6" id="KW-1133">Transmembrane helix</keyword>
<feature type="transmembrane region" description="Helical" evidence="6">
    <location>
        <begin position="143"/>
        <end position="163"/>
    </location>
</feature>
<proteinExistence type="inferred from homology"/>
<keyword evidence="5 6" id="KW-0472">Membrane</keyword>
<organism evidence="9 10">
    <name type="scientific">Apatococcus lobatus</name>
    <dbReference type="NCBI Taxonomy" id="904363"/>
    <lineage>
        <taxon>Eukaryota</taxon>
        <taxon>Viridiplantae</taxon>
        <taxon>Chlorophyta</taxon>
        <taxon>core chlorophytes</taxon>
        <taxon>Trebouxiophyceae</taxon>
        <taxon>Chlorellales</taxon>
        <taxon>Chlorellaceae</taxon>
        <taxon>Apatococcus</taxon>
    </lineage>
</organism>
<dbReference type="InterPro" id="IPR000620">
    <property type="entry name" value="EamA_dom"/>
</dbReference>
<evidence type="ECO:0000256" key="7">
    <source>
        <dbReference type="SAM" id="MobiDB-lite"/>
    </source>
</evidence>
<comment type="subcellular location">
    <subcellularLocation>
        <location evidence="1 6">Membrane</location>
        <topology evidence="1 6">Multi-pass membrane protein</topology>
    </subcellularLocation>
</comment>
<dbReference type="AlphaFoldDB" id="A0AAW1RKQ1"/>
<feature type="transmembrane region" description="Helical" evidence="6">
    <location>
        <begin position="269"/>
        <end position="288"/>
    </location>
</feature>
<evidence type="ECO:0000256" key="6">
    <source>
        <dbReference type="RuleBase" id="RU363077"/>
    </source>
</evidence>
<sequence length="388" mass="41603">MAAKALPGYAPPVRKREHSLHRHELDGLLDGITAEGRKKEVITPHANPWHCQAALAITQAAFCCGSVYLKSSLQQAEASSGVIFHPIIYAFLREAIAAPIMIAIAWFTSGMLPRRSDLIRVALLGFCLYLNQLFYIMGIDLSGVVVATCMQPTIPVFTAMLAVMLQQETGSWQKFGGIGLAVGGSMCMVLGGGSGPQSADSGHRMLMGNMCLLANTLAMSIYYLLAKQLVSKYPAMCIAAWAYLMAALCMGTTAAVTVERTGWEMPSELVGPLVYWVFVCSVIGYYVVTWATQHLPASQVASFQCLQPFLGTLLAFMVLGEHPSWWDLGAIGILAGLGLVANDGSKALGPKASDAPSSTSAQKHMRRAGSKALLARPSPVPEEDRSYV</sequence>
<dbReference type="InterPro" id="IPR030184">
    <property type="entry name" value="WAT1-related"/>
</dbReference>
<evidence type="ECO:0000256" key="4">
    <source>
        <dbReference type="ARBA" id="ARBA00022989"/>
    </source>
</evidence>
<gene>
    <name evidence="9" type="ORF">WJX74_005071</name>
</gene>
<evidence type="ECO:0000313" key="10">
    <source>
        <dbReference type="Proteomes" id="UP001438707"/>
    </source>
</evidence>
<evidence type="ECO:0000256" key="2">
    <source>
        <dbReference type="ARBA" id="ARBA00007635"/>
    </source>
</evidence>
<evidence type="ECO:0000256" key="3">
    <source>
        <dbReference type="ARBA" id="ARBA00022692"/>
    </source>
</evidence>
<evidence type="ECO:0000259" key="8">
    <source>
        <dbReference type="Pfam" id="PF00892"/>
    </source>
</evidence>
<name>A0AAW1RKQ1_9CHLO</name>
<feature type="transmembrane region" description="Helical" evidence="6">
    <location>
        <begin position="87"/>
        <end position="106"/>
    </location>
</feature>
<dbReference type="EMBL" id="JALJOS010000010">
    <property type="protein sequence ID" value="KAK9833756.1"/>
    <property type="molecule type" value="Genomic_DNA"/>
</dbReference>
<reference evidence="9 10" key="1">
    <citation type="journal article" date="2024" name="Nat. Commun.">
        <title>Phylogenomics reveals the evolutionary origins of lichenization in chlorophyte algae.</title>
        <authorList>
            <person name="Puginier C."/>
            <person name="Libourel C."/>
            <person name="Otte J."/>
            <person name="Skaloud P."/>
            <person name="Haon M."/>
            <person name="Grisel S."/>
            <person name="Petersen M."/>
            <person name="Berrin J.G."/>
            <person name="Delaux P.M."/>
            <person name="Dal Grande F."/>
            <person name="Keller J."/>
        </authorList>
    </citation>
    <scope>NUCLEOTIDE SEQUENCE [LARGE SCALE GENOMIC DNA]</scope>
    <source>
        <strain evidence="9 10">SAG 2145</strain>
    </source>
</reference>
<evidence type="ECO:0000256" key="1">
    <source>
        <dbReference type="ARBA" id="ARBA00004141"/>
    </source>
</evidence>
<evidence type="ECO:0000256" key="5">
    <source>
        <dbReference type="ARBA" id="ARBA00023136"/>
    </source>
</evidence>
<keyword evidence="3 6" id="KW-0812">Transmembrane</keyword>
<dbReference type="Proteomes" id="UP001438707">
    <property type="component" value="Unassembled WGS sequence"/>
</dbReference>
<comment type="caution">
    <text evidence="9">The sequence shown here is derived from an EMBL/GenBank/DDBJ whole genome shotgun (WGS) entry which is preliminary data.</text>
</comment>
<feature type="transmembrane region" description="Helical" evidence="6">
    <location>
        <begin position="118"/>
        <end position="137"/>
    </location>
</feature>
<dbReference type="Pfam" id="PF00892">
    <property type="entry name" value="EamA"/>
    <property type="match status" value="2"/>
</dbReference>
<protein>
    <recommendedName>
        <fullName evidence="6">WAT1-related protein</fullName>
    </recommendedName>
</protein>
<accession>A0AAW1RKQ1</accession>